<reference evidence="1" key="1">
    <citation type="submission" date="2022-06" db="EMBL/GenBank/DDBJ databases">
        <title>Fusarium solani species complex genomes reveal bases of compartmentalisation and animal pathogenesis.</title>
        <authorList>
            <person name="Tsai I.J."/>
        </authorList>
    </citation>
    <scope>NUCLEOTIDE SEQUENCE</scope>
    <source>
        <strain evidence="1">Fu6.1</strain>
    </source>
</reference>
<sequence>MAASAPNLQALPSSMGAWKLDAFGSPYELPKPEDPNDILIKVNAASFCHTDAILASGKYINAGGPPLEFSGTVVQSNSPDFSPGDRAGRSTLVETASSTEARRIPFKISK</sequence>
<keyword evidence="2" id="KW-1185">Reference proteome</keyword>
<protein>
    <submittedName>
        <fullName evidence="1">Alcohol dehydrogenase</fullName>
    </submittedName>
</protein>
<dbReference type="EMBL" id="CM046505">
    <property type="protein sequence ID" value="KAI8674413.1"/>
    <property type="molecule type" value="Genomic_DNA"/>
</dbReference>
<gene>
    <name evidence="1" type="ORF">NCS57_00338800</name>
</gene>
<comment type="caution">
    <text evidence="1">The sequence shown here is derived from an EMBL/GenBank/DDBJ whole genome shotgun (WGS) entry which is preliminary data.</text>
</comment>
<organism evidence="1 2">
    <name type="scientific">Fusarium keratoplasticum</name>
    <dbReference type="NCBI Taxonomy" id="1328300"/>
    <lineage>
        <taxon>Eukaryota</taxon>
        <taxon>Fungi</taxon>
        <taxon>Dikarya</taxon>
        <taxon>Ascomycota</taxon>
        <taxon>Pezizomycotina</taxon>
        <taxon>Sordariomycetes</taxon>
        <taxon>Hypocreomycetidae</taxon>
        <taxon>Hypocreales</taxon>
        <taxon>Nectriaceae</taxon>
        <taxon>Fusarium</taxon>
        <taxon>Fusarium solani species complex</taxon>
    </lineage>
</organism>
<proteinExistence type="predicted"/>
<dbReference type="Proteomes" id="UP001065298">
    <property type="component" value="Chromosome 3"/>
</dbReference>
<name>A0ACC0R2T7_9HYPO</name>
<evidence type="ECO:0000313" key="2">
    <source>
        <dbReference type="Proteomes" id="UP001065298"/>
    </source>
</evidence>
<evidence type="ECO:0000313" key="1">
    <source>
        <dbReference type="EMBL" id="KAI8674413.1"/>
    </source>
</evidence>
<accession>A0ACC0R2T7</accession>